<feature type="compositionally biased region" description="Low complexity" evidence="12">
    <location>
        <begin position="622"/>
        <end position="638"/>
    </location>
</feature>
<dbReference type="GeneID" id="30965669"/>
<comment type="similarity">
    <text evidence="2">Belongs to the WD repeat RTC1 family.</text>
</comment>
<feature type="region of interest" description="Disordered" evidence="12">
    <location>
        <begin position="827"/>
        <end position="861"/>
    </location>
</feature>
<feature type="repeat" description="WD" evidence="11">
    <location>
        <begin position="283"/>
        <end position="324"/>
    </location>
</feature>
<feature type="region of interest" description="Disordered" evidence="12">
    <location>
        <begin position="1"/>
        <end position="20"/>
    </location>
</feature>
<feature type="repeat" description="WD" evidence="11">
    <location>
        <begin position="197"/>
        <end position="239"/>
    </location>
</feature>
<dbReference type="PROSITE" id="PS50082">
    <property type="entry name" value="WD_REPEATS_2"/>
    <property type="match status" value="2"/>
</dbReference>
<dbReference type="SUPFAM" id="SSF50978">
    <property type="entry name" value="WD40 repeat-like"/>
    <property type="match status" value="1"/>
</dbReference>
<dbReference type="EMBL" id="KV454488">
    <property type="protein sequence ID" value="ODV59072.1"/>
    <property type="molecule type" value="Genomic_DNA"/>
</dbReference>
<dbReference type="GO" id="GO:0016239">
    <property type="term" value="P:positive regulation of macroautophagy"/>
    <property type="evidence" value="ECO:0007669"/>
    <property type="project" value="TreeGrafter"/>
</dbReference>
<dbReference type="Pfam" id="PF17120">
    <property type="entry name" value="zf-RING_16"/>
    <property type="match status" value="1"/>
</dbReference>
<feature type="domain" description="RING-type" evidence="13">
    <location>
        <begin position="1530"/>
        <end position="1569"/>
    </location>
</feature>
<dbReference type="GO" id="GO:0005774">
    <property type="term" value="C:vacuolar membrane"/>
    <property type="evidence" value="ECO:0007669"/>
    <property type="project" value="TreeGrafter"/>
</dbReference>
<evidence type="ECO:0000256" key="8">
    <source>
        <dbReference type="ARBA" id="ARBA00022771"/>
    </source>
</evidence>
<keyword evidence="15" id="KW-1185">Reference proteome</keyword>
<dbReference type="PROSITE" id="PS00678">
    <property type="entry name" value="WD_REPEATS_1"/>
    <property type="match status" value="2"/>
</dbReference>
<dbReference type="InterPro" id="IPR036322">
    <property type="entry name" value="WD40_repeat_dom_sf"/>
</dbReference>
<keyword evidence="4" id="KW-0926">Vacuole</keyword>
<evidence type="ECO:0000256" key="6">
    <source>
        <dbReference type="ARBA" id="ARBA00022723"/>
    </source>
</evidence>
<dbReference type="Proteomes" id="UP000095038">
    <property type="component" value="Unassembled WGS sequence"/>
</dbReference>
<evidence type="ECO:0000256" key="10">
    <source>
        <dbReference type="PROSITE-ProRule" id="PRU00175"/>
    </source>
</evidence>
<proteinExistence type="inferred from homology"/>
<dbReference type="GO" id="GO:0061700">
    <property type="term" value="C:GATOR2 complex"/>
    <property type="evidence" value="ECO:0007669"/>
    <property type="project" value="TreeGrafter"/>
</dbReference>
<keyword evidence="8 10" id="KW-0863">Zinc-finger</keyword>
<dbReference type="PROSITE" id="PS50089">
    <property type="entry name" value="ZF_RING_2"/>
    <property type="match status" value="1"/>
</dbReference>
<dbReference type="InterPro" id="IPR037590">
    <property type="entry name" value="WDR24"/>
</dbReference>
<dbReference type="InParanoid" id="A0A1D2VBY7"/>
<protein>
    <recommendedName>
        <fullName evidence="3">Restriction of telomere capping protein 1</fullName>
    </recommendedName>
</protein>
<accession>A0A1D2VBY7</accession>
<dbReference type="Pfam" id="PF00400">
    <property type="entry name" value="WD40"/>
    <property type="match status" value="2"/>
</dbReference>
<dbReference type="STRING" id="1344418.A0A1D2VBY7"/>
<dbReference type="SMART" id="SM00320">
    <property type="entry name" value="WD40"/>
    <property type="match status" value="6"/>
</dbReference>
<dbReference type="GO" id="GO:0005829">
    <property type="term" value="C:cytosol"/>
    <property type="evidence" value="ECO:0007669"/>
    <property type="project" value="TreeGrafter"/>
</dbReference>
<dbReference type="GO" id="GO:0008270">
    <property type="term" value="F:zinc ion binding"/>
    <property type="evidence" value="ECO:0007669"/>
    <property type="project" value="UniProtKB-KW"/>
</dbReference>
<evidence type="ECO:0000256" key="12">
    <source>
        <dbReference type="SAM" id="MobiDB-lite"/>
    </source>
</evidence>
<keyword evidence="9" id="KW-0862">Zinc</keyword>
<dbReference type="InterPro" id="IPR049566">
    <property type="entry name" value="WDR59_RTC1-like_RING_Znf"/>
</dbReference>
<sequence length="1578" mass="179330">MALNAENFNRTRRNNSSNHRILPFSILNSPLAQPGSNSSPSSSSPINNALPQSPMNNHNLFLQPLHGSDILDRTSSNYKKFSYKTKTSLNFASYTEIQALSSSNDPAHPNRVVIAGKSLIQVLDIDNENSTITIVKDVLKGSFLQKNVTQLGSIFDIRFGYHSNKNLIAVASITGSVYVFDNSDASSSTYNKIVNNLKAHNRPVNSIAFSPHDSNLLMSGSRDGVIKIWDLRSEEPVKSLSANADVVRCNEYSPHDPYSIVATYDSGSIVKWDLRNNKQEKRFNGHNKGGLTLEWNNKFNYIVSGGSDQQIQVWNMSSKNIQDRSQPDFTINTSSQIAKVSWSPFTENCSSVIDCQVASCYLGNNSFVNVWDLKRNFIPRFVLAEHSQPATGLCWKDQNHIWTCSKDKLFIQHDLRSERCTIEDLPKTSVKFNWSRFNEVCFISQNDDCFTLNKNRNENLSYDKGHSVYQSSRHFKENFNDYFISSKETNQKYNHLLNSTPDLRNSEDLIDDSYNNINHILSDCSNHISEIHAQNHGNRVFFPKFSSFLFKLKPRNLFDQENLTNENIQSQGTHRDSHGSSNLDSNNSNSSSVVGSLPVPQLQRHISFSNHQINQHGVSFGSSNQFSKSDQSKKSFLSGNSPHSPILNKKNENLLTNHLQGNPMATYNDIYDFNKNSNSSDSLFASAALKIERSHSQSPKNSAFNDIPRPIIQRSQTTHQFISGLKENKPLQNTHYRNTSNHQFGQEVENLVNDNKNHSNIKNSARNPINVNEQPQNISKTTINIENSGKEISFQNLTNSPFKNITNNLLKSSLDVSFPLSSLVHTSSNSSGQLRSSVQPNLNVPSLSRTSSNLKPSKNYSSSNSFLDSIARNPEFSFKNTPIPLIYLCNPIKIERDFDLIFQRCSYSYFRYLGEGVEWYYYRLMEFLDGEELQIPRIFENGENLFSVLEMLDNKDKKPPIRESKSILNKLKIEEIRKIVDEVFFGYESMSLSDKLNFSDDFENAQIVCLIKFLILIKDIDTVKILIIIIDNIRVATEIQYFRHFKLWKMILTVILIKQENRKKDFMSGNLSQDQINMKFQRKGSDNNSDIFSNFDTDELSKEQSKSDNTENFTGSNRFYASSVESSTLSMLQLVPKIQVDGSSNKNEQNGKSDSNSSINKRIKKKSLSDTDDNKEILHAINQLRQKSGTSYKDNESAILDDSDESDEELVNPKSFPSIYNSNSNKVKSNFLIKNPKSLESSTSSLGMLDSSSEVKSTVNVSDHNNKQNVNHEDVEFNISHSFRSSISPLSFSVGRSIPKDSPLGGLIRSKSSRLSNFNYPLDKFKRDNATERLPGTLSLKSNLTKQIKYNSSSGEHGNVYASTVSSFRDERHNQNAKSILEVSQERLDKENLVKRINMNHSNGFPWNPERIITRVSSYATEEGDILMCVSLLLLFRNLFTKYQALEWVHGFIEILTRKRLFSISSLILKYCGLPEILNEGLKNTHINSFCFNCKNIITNDKVKLSENNEKEVRSRYWICENCKTFTSKCCYCDIPIKGLSLNLLTCGHHIHAECFKEWFDDGDERECPCGCGEVIFE</sequence>
<dbReference type="InterPro" id="IPR019775">
    <property type="entry name" value="WD40_repeat_CS"/>
</dbReference>
<feature type="compositionally biased region" description="Polar residues" evidence="12">
    <location>
        <begin position="832"/>
        <end position="861"/>
    </location>
</feature>
<dbReference type="PANTHER" id="PTHR46200:SF1">
    <property type="entry name" value="GATOR COMPLEX PROTEIN WDR24"/>
    <property type="match status" value="1"/>
</dbReference>
<evidence type="ECO:0000256" key="9">
    <source>
        <dbReference type="ARBA" id="ARBA00022833"/>
    </source>
</evidence>
<organism evidence="14 15">
    <name type="scientific">Ascoidea rubescens DSM 1968</name>
    <dbReference type="NCBI Taxonomy" id="1344418"/>
    <lineage>
        <taxon>Eukaryota</taxon>
        <taxon>Fungi</taxon>
        <taxon>Dikarya</taxon>
        <taxon>Ascomycota</taxon>
        <taxon>Saccharomycotina</taxon>
        <taxon>Saccharomycetes</taxon>
        <taxon>Ascoideaceae</taxon>
        <taxon>Ascoidea</taxon>
    </lineage>
</organism>
<evidence type="ECO:0000259" key="13">
    <source>
        <dbReference type="PROSITE" id="PS50089"/>
    </source>
</evidence>
<feature type="region of interest" description="Disordered" evidence="12">
    <location>
        <begin position="1140"/>
        <end position="1171"/>
    </location>
</feature>
<dbReference type="CDD" id="cd16488">
    <property type="entry name" value="mRING-H2-C3H3C2_Mio-like"/>
    <property type="match status" value="1"/>
</dbReference>
<feature type="compositionally biased region" description="Low complexity" evidence="12">
    <location>
        <begin position="34"/>
        <end position="48"/>
    </location>
</feature>
<dbReference type="GO" id="GO:1904263">
    <property type="term" value="P:positive regulation of TORC1 signaling"/>
    <property type="evidence" value="ECO:0007669"/>
    <property type="project" value="TreeGrafter"/>
</dbReference>
<evidence type="ECO:0000256" key="11">
    <source>
        <dbReference type="PROSITE-ProRule" id="PRU00221"/>
    </source>
</evidence>
<feature type="region of interest" description="Disordered" evidence="12">
    <location>
        <begin position="32"/>
        <end position="58"/>
    </location>
</feature>
<evidence type="ECO:0000256" key="5">
    <source>
        <dbReference type="ARBA" id="ARBA00022574"/>
    </source>
</evidence>
<name>A0A1D2VBY7_9ASCO</name>
<gene>
    <name evidence="14" type="ORF">ASCRUDRAFT_72144</name>
</gene>
<dbReference type="FunCoup" id="A0A1D2VBY7">
    <property type="interactions" value="113"/>
</dbReference>
<dbReference type="InterPro" id="IPR015943">
    <property type="entry name" value="WD40/YVTN_repeat-like_dom_sf"/>
</dbReference>
<feature type="region of interest" description="Disordered" evidence="12">
    <location>
        <begin position="565"/>
        <end position="596"/>
    </location>
</feature>
<evidence type="ECO:0000256" key="4">
    <source>
        <dbReference type="ARBA" id="ARBA00022554"/>
    </source>
</evidence>
<dbReference type="Gene3D" id="2.130.10.10">
    <property type="entry name" value="YVTN repeat-like/Quinoprotein amine dehydrogenase"/>
    <property type="match status" value="2"/>
</dbReference>
<feature type="compositionally biased region" description="Polar residues" evidence="12">
    <location>
        <begin position="49"/>
        <end position="58"/>
    </location>
</feature>
<evidence type="ECO:0000256" key="7">
    <source>
        <dbReference type="ARBA" id="ARBA00022737"/>
    </source>
</evidence>
<dbReference type="RefSeq" id="XP_020045379.1">
    <property type="nucleotide sequence ID" value="XM_020192033.1"/>
</dbReference>
<dbReference type="PANTHER" id="PTHR46200">
    <property type="entry name" value="GATOR COMPLEX PROTEIN WDR24"/>
    <property type="match status" value="1"/>
</dbReference>
<feature type="region of interest" description="Disordered" evidence="12">
    <location>
        <begin position="619"/>
        <end position="649"/>
    </location>
</feature>
<feature type="compositionally biased region" description="Acidic residues" evidence="12">
    <location>
        <begin position="1199"/>
        <end position="1210"/>
    </location>
</feature>
<dbReference type="PROSITE" id="PS50294">
    <property type="entry name" value="WD_REPEATS_REGION"/>
    <property type="match status" value="2"/>
</dbReference>
<feature type="compositionally biased region" description="Polar residues" evidence="12">
    <location>
        <begin position="1141"/>
        <end position="1150"/>
    </location>
</feature>
<feature type="region of interest" description="Disordered" evidence="12">
    <location>
        <begin position="1188"/>
        <end position="1214"/>
    </location>
</feature>
<keyword evidence="7" id="KW-0677">Repeat</keyword>
<reference evidence="15" key="1">
    <citation type="submission" date="2016-05" db="EMBL/GenBank/DDBJ databases">
        <title>Comparative genomics of biotechnologically important yeasts.</title>
        <authorList>
            <consortium name="DOE Joint Genome Institute"/>
            <person name="Riley R."/>
            <person name="Haridas S."/>
            <person name="Wolfe K.H."/>
            <person name="Lopes M.R."/>
            <person name="Hittinger C.T."/>
            <person name="Goker M."/>
            <person name="Salamov A."/>
            <person name="Wisecaver J."/>
            <person name="Long T.M."/>
            <person name="Aerts A.L."/>
            <person name="Barry K."/>
            <person name="Choi C."/>
            <person name="Clum A."/>
            <person name="Coughlan A.Y."/>
            <person name="Deshpande S."/>
            <person name="Douglass A.P."/>
            <person name="Hanson S.J."/>
            <person name="Klenk H.-P."/>
            <person name="Labutti K."/>
            <person name="Lapidus A."/>
            <person name="Lindquist E."/>
            <person name="Lipzen A."/>
            <person name="Meier-Kolthoff J.P."/>
            <person name="Ohm R.A."/>
            <person name="Otillar R.P."/>
            <person name="Pangilinan J."/>
            <person name="Peng Y."/>
            <person name="Rokas A."/>
            <person name="Rosa C.A."/>
            <person name="Scheuner C."/>
            <person name="Sibirny A.A."/>
            <person name="Slot J.C."/>
            <person name="Stielow J.B."/>
            <person name="Sun H."/>
            <person name="Kurtzman C.P."/>
            <person name="Blackwell M."/>
            <person name="Grigoriev I.V."/>
            <person name="Jeffries T.W."/>
        </authorList>
    </citation>
    <scope>NUCLEOTIDE SEQUENCE [LARGE SCALE GENOMIC DNA]</scope>
    <source>
        <strain evidence="15">DSM 1968</strain>
    </source>
</reference>
<keyword evidence="6" id="KW-0479">Metal-binding</keyword>
<dbReference type="InterPro" id="IPR001841">
    <property type="entry name" value="Znf_RING"/>
</dbReference>
<dbReference type="OrthoDB" id="60955at2759"/>
<feature type="compositionally biased region" description="Low complexity" evidence="12">
    <location>
        <begin position="579"/>
        <end position="596"/>
    </location>
</feature>
<dbReference type="InterPro" id="IPR001680">
    <property type="entry name" value="WD40_rpt"/>
</dbReference>
<comment type="subcellular location">
    <subcellularLocation>
        <location evidence="1">Vacuole</location>
    </subcellularLocation>
</comment>
<evidence type="ECO:0000256" key="1">
    <source>
        <dbReference type="ARBA" id="ARBA00004116"/>
    </source>
</evidence>
<evidence type="ECO:0000313" key="14">
    <source>
        <dbReference type="EMBL" id="ODV59072.1"/>
    </source>
</evidence>
<keyword evidence="5 11" id="KW-0853">WD repeat</keyword>
<evidence type="ECO:0000256" key="3">
    <source>
        <dbReference type="ARBA" id="ARBA00015098"/>
    </source>
</evidence>
<evidence type="ECO:0000256" key="2">
    <source>
        <dbReference type="ARBA" id="ARBA00008863"/>
    </source>
</evidence>
<evidence type="ECO:0000313" key="15">
    <source>
        <dbReference type="Proteomes" id="UP000095038"/>
    </source>
</evidence>